<organism evidence="2 3">
    <name type="scientific">Streptomyces alanosinicus</name>
    <dbReference type="NCBI Taxonomy" id="68171"/>
    <lineage>
        <taxon>Bacteria</taxon>
        <taxon>Bacillati</taxon>
        <taxon>Actinomycetota</taxon>
        <taxon>Actinomycetes</taxon>
        <taxon>Kitasatosporales</taxon>
        <taxon>Streptomycetaceae</taxon>
        <taxon>Streptomyces</taxon>
    </lineage>
</organism>
<protein>
    <recommendedName>
        <fullName evidence="4">Type A2 lantipeptide</fullName>
    </recommendedName>
</protein>
<sequence length="103" mass="10108">MAHARGGRSPPSIPDGAASPVNQHAKGSLPMNSAHQVQTLEISDADLDTVAGGLMPEVALTLDNTTLSSAGALSQLTAVTGAVTGEALGALGQSHQIGVSAAL</sequence>
<dbReference type="Proteomes" id="UP000655443">
    <property type="component" value="Unassembled WGS sequence"/>
</dbReference>
<gene>
    <name evidence="2" type="ORF">GCM10010339_13490</name>
</gene>
<comment type="caution">
    <text evidence="2">The sequence shown here is derived from an EMBL/GenBank/DDBJ whole genome shotgun (WGS) entry which is preliminary data.</text>
</comment>
<reference evidence="2" key="1">
    <citation type="journal article" date="2014" name="Int. J. Syst. Evol. Microbiol.">
        <title>Complete genome sequence of Corynebacterium casei LMG S-19264T (=DSM 44701T), isolated from a smear-ripened cheese.</title>
        <authorList>
            <consortium name="US DOE Joint Genome Institute (JGI-PGF)"/>
            <person name="Walter F."/>
            <person name="Albersmeier A."/>
            <person name="Kalinowski J."/>
            <person name="Ruckert C."/>
        </authorList>
    </citation>
    <scope>NUCLEOTIDE SEQUENCE</scope>
    <source>
        <strain evidence="2">JCM 4714</strain>
    </source>
</reference>
<evidence type="ECO:0000256" key="1">
    <source>
        <dbReference type="SAM" id="MobiDB-lite"/>
    </source>
</evidence>
<reference evidence="2" key="2">
    <citation type="submission" date="2020-09" db="EMBL/GenBank/DDBJ databases">
        <authorList>
            <person name="Sun Q."/>
            <person name="Ohkuma M."/>
        </authorList>
    </citation>
    <scope>NUCLEOTIDE SEQUENCE</scope>
    <source>
        <strain evidence="2">JCM 4714</strain>
    </source>
</reference>
<proteinExistence type="predicted"/>
<dbReference type="EMBL" id="BMVG01000002">
    <property type="protein sequence ID" value="GHE00055.1"/>
    <property type="molecule type" value="Genomic_DNA"/>
</dbReference>
<evidence type="ECO:0000313" key="2">
    <source>
        <dbReference type="EMBL" id="GHE00055.1"/>
    </source>
</evidence>
<evidence type="ECO:0008006" key="4">
    <source>
        <dbReference type="Google" id="ProtNLM"/>
    </source>
</evidence>
<evidence type="ECO:0000313" key="3">
    <source>
        <dbReference type="Proteomes" id="UP000655443"/>
    </source>
</evidence>
<dbReference type="AlphaFoldDB" id="A0A919D0J8"/>
<keyword evidence="3" id="KW-1185">Reference proteome</keyword>
<feature type="region of interest" description="Disordered" evidence="1">
    <location>
        <begin position="1"/>
        <end position="32"/>
    </location>
</feature>
<name>A0A919D0J8_9ACTN</name>
<accession>A0A919D0J8</accession>